<protein>
    <submittedName>
        <fullName evidence="2">Uncharacterized protein</fullName>
    </submittedName>
</protein>
<accession>A0A9X3J444</accession>
<dbReference type="Proteomes" id="UP001145087">
    <property type="component" value="Unassembled WGS sequence"/>
</dbReference>
<organism evidence="2 3">
    <name type="scientific">Draconibacterium aestuarii</name>
    <dbReference type="NCBI Taxonomy" id="2998507"/>
    <lineage>
        <taxon>Bacteria</taxon>
        <taxon>Pseudomonadati</taxon>
        <taxon>Bacteroidota</taxon>
        <taxon>Bacteroidia</taxon>
        <taxon>Marinilabiliales</taxon>
        <taxon>Prolixibacteraceae</taxon>
        <taxon>Draconibacterium</taxon>
    </lineage>
</organism>
<proteinExistence type="predicted"/>
<keyword evidence="1" id="KW-0732">Signal</keyword>
<gene>
    <name evidence="2" type="ORF">OU798_01255</name>
</gene>
<keyword evidence="3" id="KW-1185">Reference proteome</keyword>
<name>A0A9X3J444_9BACT</name>
<evidence type="ECO:0000256" key="1">
    <source>
        <dbReference type="SAM" id="SignalP"/>
    </source>
</evidence>
<dbReference type="EMBL" id="JAPOHD010000003">
    <property type="protein sequence ID" value="MCY1718948.1"/>
    <property type="molecule type" value="Genomic_DNA"/>
</dbReference>
<evidence type="ECO:0000313" key="2">
    <source>
        <dbReference type="EMBL" id="MCY1718948.1"/>
    </source>
</evidence>
<feature type="signal peptide" evidence="1">
    <location>
        <begin position="1"/>
        <end position="19"/>
    </location>
</feature>
<evidence type="ECO:0000313" key="3">
    <source>
        <dbReference type="Proteomes" id="UP001145087"/>
    </source>
</evidence>
<sequence>MKKLTVLAFGVFLFGALCAQQSFTVPEVTPDQEKEILYNHVVAYFAAGLTFAKTQDVSVEEYGKYIGEQFKVFWDPEAGFAFFVNQIMFILKGVNPYSEMKIVEQNDKMIRFQMANLGLIFKQGPMYGITYDEFITCSGALISTIAEHMNVSFKQKVDNDGLYIVTLKAR</sequence>
<comment type="caution">
    <text evidence="2">The sequence shown here is derived from an EMBL/GenBank/DDBJ whole genome shotgun (WGS) entry which is preliminary data.</text>
</comment>
<dbReference type="AlphaFoldDB" id="A0A9X3J444"/>
<reference evidence="2" key="1">
    <citation type="submission" date="2022-11" db="EMBL/GenBank/DDBJ databases">
        <title>Marilongibacter aestuarii gen. nov., sp. nov., isolated from tidal flat sediment.</title>
        <authorList>
            <person name="Jiayan W."/>
        </authorList>
    </citation>
    <scope>NUCLEOTIDE SEQUENCE</scope>
    <source>
        <strain evidence="2">Z1-6</strain>
    </source>
</reference>
<dbReference type="RefSeq" id="WP_343331287.1">
    <property type="nucleotide sequence ID" value="NZ_JAPOHD010000003.1"/>
</dbReference>
<feature type="chain" id="PRO_5040862676" evidence="1">
    <location>
        <begin position="20"/>
        <end position="170"/>
    </location>
</feature>